<dbReference type="OrthoDB" id="10305598at2759"/>
<gene>
    <name evidence="2" type="ORF">FDP41_003336</name>
</gene>
<feature type="transmembrane region" description="Helical" evidence="1">
    <location>
        <begin position="20"/>
        <end position="39"/>
    </location>
</feature>
<comment type="caution">
    <text evidence="2">The sequence shown here is derived from an EMBL/GenBank/DDBJ whole genome shotgun (WGS) entry which is preliminary data.</text>
</comment>
<dbReference type="VEuPathDB" id="AmoebaDB:NfTy_072110"/>
<proteinExistence type="predicted"/>
<dbReference type="AlphaFoldDB" id="A0A6A5BT06"/>
<protein>
    <submittedName>
        <fullName evidence="2">Uncharacterized protein</fullName>
    </submittedName>
</protein>
<name>A0A6A5BT06_NAEFO</name>
<dbReference type="RefSeq" id="XP_044562057.1">
    <property type="nucleotide sequence ID" value="XM_044706629.1"/>
</dbReference>
<dbReference type="EMBL" id="VFQX01000034">
    <property type="protein sequence ID" value="KAF0977344.1"/>
    <property type="molecule type" value="Genomic_DNA"/>
</dbReference>
<evidence type="ECO:0000313" key="3">
    <source>
        <dbReference type="Proteomes" id="UP000444721"/>
    </source>
</evidence>
<keyword evidence="1" id="KW-1133">Transmembrane helix</keyword>
<keyword evidence="1" id="KW-0472">Membrane</keyword>
<evidence type="ECO:0000256" key="1">
    <source>
        <dbReference type="SAM" id="Phobius"/>
    </source>
</evidence>
<sequence>MSLIPPTFLSLQKLPRIAKISVVLLLFICMISMFVGVIFNRNSSSSTLLASSSSSQIFHNSESSNESSTTQISSKPLTFWTGIDKQYSKARISEFMSKLKPDPKHEQIYGSKVMTCFTKQQHSLTCGLTNQLFELITCLAITAKVGAKKFIIPSICTDGNWGLCFCEGNDRFSKFFDLERTKKLAMERFGISVMEYEESAELLKEATEELFPLQDQTLGQKSLSEAVDIIHQKATEKPGYLNHPVINLGYVWGRWRGLDIEEDMLYVLFFDLFSPSAISRRVMEDWKWKTELDSKGPLIVIHNQIYTSNQNPNIYPGCQRTMNTDFISVYLGDFQFKDKDYRILMIGAGFEMQSTEGLRLTELSSKHKVHVYPQFDIMRTTGNHQFHNSLYAFWLSIEADYFIATTCESQFLSHIFTIRKFLGKLTCSIADISQTAYPDSYPEKYLKAENKDQVAYRFPHPYRGSFFTIDKCKFPLKL</sequence>
<dbReference type="GeneID" id="68110554"/>
<reference evidence="2 3" key="1">
    <citation type="journal article" date="2019" name="Sci. Rep.">
        <title>Nanopore sequencing improves the draft genome of the human pathogenic amoeba Naegleria fowleri.</title>
        <authorList>
            <person name="Liechti N."/>
            <person name="Schurch N."/>
            <person name="Bruggmann R."/>
            <person name="Wittwer M."/>
        </authorList>
    </citation>
    <scope>NUCLEOTIDE SEQUENCE [LARGE SCALE GENOMIC DNA]</scope>
    <source>
        <strain evidence="2 3">ATCC 30894</strain>
    </source>
</reference>
<dbReference type="Proteomes" id="UP000444721">
    <property type="component" value="Unassembled WGS sequence"/>
</dbReference>
<keyword evidence="1" id="KW-0812">Transmembrane</keyword>
<accession>A0A6A5BT06</accession>
<dbReference type="VEuPathDB" id="AmoebaDB:NF0062570"/>
<evidence type="ECO:0000313" key="2">
    <source>
        <dbReference type="EMBL" id="KAF0977344.1"/>
    </source>
</evidence>
<organism evidence="2 3">
    <name type="scientific">Naegleria fowleri</name>
    <name type="common">Brain eating amoeba</name>
    <dbReference type="NCBI Taxonomy" id="5763"/>
    <lineage>
        <taxon>Eukaryota</taxon>
        <taxon>Discoba</taxon>
        <taxon>Heterolobosea</taxon>
        <taxon>Tetramitia</taxon>
        <taxon>Eutetramitia</taxon>
        <taxon>Vahlkampfiidae</taxon>
        <taxon>Naegleria</taxon>
    </lineage>
</organism>
<keyword evidence="3" id="KW-1185">Reference proteome</keyword>
<dbReference type="VEuPathDB" id="AmoebaDB:FDP41_003336"/>